<gene>
    <name evidence="2" type="primary">Necator_chrIV.g13971</name>
    <name evidence="2" type="ORF">RB195_000678</name>
</gene>
<sequence>MFTRCFLFLNTTSIDTMEEHLKDKFGEHTAAYYSLGYGAEKCGRSMSITWITILIAAVTSLSLTERNEISRKFKYYFNTVRPTAPDNFISNINGSFFKIGVEFHISGTYVKSRSLLVDAVVVFHWTDDRLVLRELFDDFELPQEFVPWLPRVRTVPQPHTATVVLSPATGIVSLYHRVKEVITCTTVEWKHPFETFNCELLTENAGDEVLTVLNVRDLRPEHQTMRIGAQLALFPSSSLNLKFSAEWDSALLSVYLPSVLIVALVFFAQWKRRKVQILVSLSAIICTLVLLVSSRPYHSATLLDLWISACFIHTVFLLLVDLTLPARRIRYALLVDVENNQRKPRDTLLKYEETSVRTIDLIRNWVDRRLGVIRSRDPNAHVVTIPPESTMVQTQITTTTLGERKKIALIVVGISFIVFVLAYCVVVFSID</sequence>
<feature type="transmembrane region" description="Helical" evidence="1">
    <location>
        <begin position="275"/>
        <end position="293"/>
    </location>
</feature>
<evidence type="ECO:0000313" key="3">
    <source>
        <dbReference type="Proteomes" id="UP001303046"/>
    </source>
</evidence>
<proteinExistence type="predicted"/>
<reference evidence="2 3" key="1">
    <citation type="submission" date="2023-08" db="EMBL/GenBank/DDBJ databases">
        <title>A Necator americanus chromosomal reference genome.</title>
        <authorList>
            <person name="Ilik V."/>
            <person name="Petrzelkova K.J."/>
            <person name="Pardy F."/>
            <person name="Fuh T."/>
            <person name="Niatou-Singa F.S."/>
            <person name="Gouil Q."/>
            <person name="Baker L."/>
            <person name="Ritchie M.E."/>
            <person name="Jex A.R."/>
            <person name="Gazzola D."/>
            <person name="Li H."/>
            <person name="Toshio Fujiwara R."/>
            <person name="Zhan B."/>
            <person name="Aroian R.V."/>
            <person name="Pafco B."/>
            <person name="Schwarz E.M."/>
        </authorList>
    </citation>
    <scope>NUCLEOTIDE SEQUENCE [LARGE SCALE GENOMIC DNA]</scope>
    <source>
        <strain evidence="2 3">Aroian</strain>
        <tissue evidence="2">Whole animal</tissue>
    </source>
</reference>
<comment type="caution">
    <text evidence="2">The sequence shown here is derived from an EMBL/GenBank/DDBJ whole genome shotgun (WGS) entry which is preliminary data.</text>
</comment>
<feature type="transmembrane region" description="Helical" evidence="1">
    <location>
        <begin position="250"/>
        <end position="268"/>
    </location>
</feature>
<feature type="transmembrane region" description="Helical" evidence="1">
    <location>
        <begin position="305"/>
        <end position="324"/>
    </location>
</feature>
<protein>
    <recommendedName>
        <fullName evidence="4">Neurotransmitter-gated ion-channel ligand-binding domain-containing protein</fullName>
    </recommendedName>
</protein>
<evidence type="ECO:0000256" key="1">
    <source>
        <dbReference type="SAM" id="Phobius"/>
    </source>
</evidence>
<keyword evidence="1" id="KW-0812">Transmembrane</keyword>
<keyword evidence="1" id="KW-1133">Transmembrane helix</keyword>
<evidence type="ECO:0008006" key="4">
    <source>
        <dbReference type="Google" id="ProtNLM"/>
    </source>
</evidence>
<organism evidence="2 3">
    <name type="scientific">Necator americanus</name>
    <name type="common">Human hookworm</name>
    <dbReference type="NCBI Taxonomy" id="51031"/>
    <lineage>
        <taxon>Eukaryota</taxon>
        <taxon>Metazoa</taxon>
        <taxon>Ecdysozoa</taxon>
        <taxon>Nematoda</taxon>
        <taxon>Chromadorea</taxon>
        <taxon>Rhabditida</taxon>
        <taxon>Rhabditina</taxon>
        <taxon>Rhabditomorpha</taxon>
        <taxon>Strongyloidea</taxon>
        <taxon>Ancylostomatidae</taxon>
        <taxon>Bunostominae</taxon>
        <taxon>Necator</taxon>
    </lineage>
</organism>
<name>A0ABR1DC81_NECAM</name>
<keyword evidence="1" id="KW-0472">Membrane</keyword>
<keyword evidence="3" id="KW-1185">Reference proteome</keyword>
<evidence type="ECO:0000313" key="2">
    <source>
        <dbReference type="EMBL" id="KAK6747623.1"/>
    </source>
</evidence>
<dbReference type="EMBL" id="JAVFWL010000004">
    <property type="protein sequence ID" value="KAK6747623.1"/>
    <property type="molecule type" value="Genomic_DNA"/>
</dbReference>
<accession>A0ABR1DC81</accession>
<feature type="transmembrane region" description="Helical" evidence="1">
    <location>
        <begin position="407"/>
        <end position="430"/>
    </location>
</feature>
<dbReference type="Proteomes" id="UP001303046">
    <property type="component" value="Unassembled WGS sequence"/>
</dbReference>